<dbReference type="Pfam" id="PF01250">
    <property type="entry name" value="Ribosomal_S6"/>
    <property type="match status" value="1"/>
</dbReference>
<dbReference type="GO" id="GO:0006412">
    <property type="term" value="P:translation"/>
    <property type="evidence" value="ECO:0007669"/>
    <property type="project" value="UniProtKB-UniRule"/>
</dbReference>
<evidence type="ECO:0000256" key="7">
    <source>
        <dbReference type="ARBA" id="ARBA00035294"/>
    </source>
</evidence>
<dbReference type="SUPFAM" id="SSF54995">
    <property type="entry name" value="Ribosomal protein S6"/>
    <property type="match status" value="1"/>
</dbReference>
<dbReference type="HAMAP" id="MF_00360">
    <property type="entry name" value="Ribosomal_bS6"/>
    <property type="match status" value="1"/>
</dbReference>
<dbReference type="GO" id="GO:0003735">
    <property type="term" value="F:structural constituent of ribosome"/>
    <property type="evidence" value="ECO:0007669"/>
    <property type="project" value="InterPro"/>
</dbReference>
<dbReference type="EMBL" id="MWPS01000013">
    <property type="protein sequence ID" value="OPG16802.1"/>
    <property type="molecule type" value="Genomic_DNA"/>
</dbReference>
<accession>A0A162TG40</accession>
<gene>
    <name evidence="8" type="primary">rpsF</name>
    <name evidence="9" type="ORF">AYW79_09980</name>
    <name evidence="10" type="ORF">B2M26_04690</name>
</gene>
<comment type="function">
    <text evidence="6 8">Binds together with bS18 to 16S ribosomal RNA.</text>
</comment>
<reference evidence="10 12" key="2">
    <citation type="submission" date="2017-02" db="EMBL/GenBank/DDBJ databases">
        <title>Draft genome of Acidibacillus ferrooxidans Huett2.</title>
        <authorList>
            <person name="Schopf S."/>
        </authorList>
    </citation>
    <scope>NUCLEOTIDE SEQUENCE [LARGE SCALE GENOMIC DNA]</scope>
    <source>
        <strain evidence="10 12">Huett2</strain>
    </source>
</reference>
<dbReference type="EMBL" id="LSUQ01000030">
    <property type="protein sequence ID" value="OAG93549.1"/>
    <property type="molecule type" value="Genomic_DNA"/>
</dbReference>
<dbReference type="GO" id="GO:0070181">
    <property type="term" value="F:small ribosomal subunit rRNA binding"/>
    <property type="evidence" value="ECO:0007669"/>
    <property type="project" value="TreeGrafter"/>
</dbReference>
<dbReference type="PANTHER" id="PTHR21011">
    <property type="entry name" value="MITOCHONDRIAL 28S RIBOSOMAL PROTEIN S6"/>
    <property type="match status" value="1"/>
</dbReference>
<evidence type="ECO:0000256" key="3">
    <source>
        <dbReference type="ARBA" id="ARBA00022884"/>
    </source>
</evidence>
<dbReference type="CDD" id="cd00473">
    <property type="entry name" value="bS6"/>
    <property type="match status" value="1"/>
</dbReference>
<dbReference type="InterPro" id="IPR014717">
    <property type="entry name" value="Transl_elong_EF1B/ribsomal_bS6"/>
</dbReference>
<keyword evidence="3 8" id="KW-0694">RNA-binding</keyword>
<dbReference type="PANTHER" id="PTHR21011:SF1">
    <property type="entry name" value="SMALL RIBOSOMAL SUBUNIT PROTEIN BS6M"/>
    <property type="match status" value="1"/>
</dbReference>
<organism evidence="10 12">
    <name type="scientific">Ferroacidibacillus organovorans</name>
    <dbReference type="NCBI Taxonomy" id="1765683"/>
    <lineage>
        <taxon>Bacteria</taxon>
        <taxon>Bacillati</taxon>
        <taxon>Bacillota</taxon>
        <taxon>Bacilli</taxon>
        <taxon>Bacillales</taxon>
        <taxon>Alicyclobacillaceae</taxon>
        <taxon>Ferroacidibacillus</taxon>
    </lineage>
</organism>
<dbReference type="AlphaFoldDB" id="A0A162TG40"/>
<evidence type="ECO:0000256" key="1">
    <source>
        <dbReference type="ARBA" id="ARBA00009512"/>
    </source>
</evidence>
<name>A0A162TG40_9BACL</name>
<evidence type="ECO:0000256" key="4">
    <source>
        <dbReference type="ARBA" id="ARBA00022980"/>
    </source>
</evidence>
<evidence type="ECO:0000256" key="2">
    <source>
        <dbReference type="ARBA" id="ARBA00022730"/>
    </source>
</evidence>
<keyword evidence="5 8" id="KW-0687">Ribonucleoprotein</keyword>
<dbReference type="Proteomes" id="UP000190229">
    <property type="component" value="Unassembled WGS sequence"/>
</dbReference>
<evidence type="ECO:0000256" key="8">
    <source>
        <dbReference type="HAMAP-Rule" id="MF_00360"/>
    </source>
</evidence>
<dbReference type="FunFam" id="3.30.70.60:FF:000002">
    <property type="entry name" value="30S ribosomal protein S6"/>
    <property type="match status" value="1"/>
</dbReference>
<keyword evidence="4 8" id="KW-0689">Ribosomal protein</keyword>
<evidence type="ECO:0000313" key="12">
    <source>
        <dbReference type="Proteomes" id="UP000190229"/>
    </source>
</evidence>
<dbReference type="STRING" id="1765683.B2M26_04690"/>
<protein>
    <recommendedName>
        <fullName evidence="7 8">Small ribosomal subunit protein bS6</fullName>
    </recommendedName>
</protein>
<dbReference type="Proteomes" id="UP000077421">
    <property type="component" value="Unassembled WGS sequence"/>
</dbReference>
<evidence type="ECO:0000256" key="5">
    <source>
        <dbReference type="ARBA" id="ARBA00023274"/>
    </source>
</evidence>
<dbReference type="OrthoDB" id="9812702at2"/>
<keyword evidence="12" id="KW-1185">Reference proteome</keyword>
<dbReference type="GO" id="GO:0005737">
    <property type="term" value="C:cytoplasm"/>
    <property type="evidence" value="ECO:0007669"/>
    <property type="project" value="UniProtKB-ARBA"/>
</dbReference>
<keyword evidence="2 8" id="KW-0699">rRNA-binding</keyword>
<dbReference type="InterPro" id="IPR035980">
    <property type="entry name" value="Ribosomal_bS6_sf"/>
</dbReference>
<evidence type="ECO:0000313" key="11">
    <source>
        <dbReference type="Proteomes" id="UP000077421"/>
    </source>
</evidence>
<dbReference type="GO" id="GO:1990904">
    <property type="term" value="C:ribonucleoprotein complex"/>
    <property type="evidence" value="ECO:0007669"/>
    <property type="project" value="UniProtKB-KW"/>
</dbReference>
<dbReference type="NCBIfam" id="TIGR00166">
    <property type="entry name" value="S6"/>
    <property type="match status" value="1"/>
</dbReference>
<dbReference type="GO" id="GO:0005840">
    <property type="term" value="C:ribosome"/>
    <property type="evidence" value="ECO:0007669"/>
    <property type="project" value="UniProtKB-KW"/>
</dbReference>
<proteinExistence type="inferred from homology"/>
<evidence type="ECO:0000313" key="9">
    <source>
        <dbReference type="EMBL" id="OAG93549.1"/>
    </source>
</evidence>
<comment type="caution">
    <text evidence="10">The sequence shown here is derived from an EMBL/GenBank/DDBJ whole genome shotgun (WGS) entry which is preliminary data.</text>
</comment>
<evidence type="ECO:0000313" key="10">
    <source>
        <dbReference type="EMBL" id="OPG16802.1"/>
    </source>
</evidence>
<reference evidence="9 11" key="1">
    <citation type="submission" date="2016-02" db="EMBL/GenBank/DDBJ databases">
        <title>Draft genome sequence of Acidibacillus ferrooxidans SLC66.</title>
        <authorList>
            <person name="Oliveira G."/>
            <person name="Nancucheo I."/>
            <person name="Dall'Agnol H."/>
            <person name="Johnson B."/>
            <person name="Oliveira R."/>
            <person name="Nunes G.L."/>
            <person name="Tzotzos G."/>
            <person name="Orellana S.C."/>
            <person name="Salim A.C."/>
            <person name="Araujo F.M."/>
        </authorList>
    </citation>
    <scope>NUCLEOTIDE SEQUENCE [LARGE SCALE GENOMIC DNA]</scope>
    <source>
        <strain evidence="9 11">SLC66</strain>
    </source>
</reference>
<dbReference type="RefSeq" id="WP_067565083.1">
    <property type="nucleotide sequence ID" value="NZ_LSUQ01000030.1"/>
</dbReference>
<dbReference type="InterPro" id="IPR020814">
    <property type="entry name" value="Ribosomal_S6_plastid/chlpt"/>
</dbReference>
<comment type="similarity">
    <text evidence="1 8">Belongs to the bacterial ribosomal protein bS6 family.</text>
</comment>
<dbReference type="Gene3D" id="3.30.70.60">
    <property type="match status" value="1"/>
</dbReference>
<sequence>MRKYETLYVLRPDLEPEKTQELVERFKGVVTTNGGETLEVNEWGKRRLAYEIEEHREGHYVLMQYNADTDFTSELERLMRISEDVLRYLTLRVEE</sequence>
<dbReference type="InterPro" id="IPR000529">
    <property type="entry name" value="Ribosomal_bS6"/>
</dbReference>
<evidence type="ECO:0000256" key="6">
    <source>
        <dbReference type="ARBA" id="ARBA00035104"/>
    </source>
</evidence>